<accession>A0AAN9TED5</accession>
<comment type="similarity">
    <text evidence="3">Belongs to the complex I NDUFA8 subunit family.</text>
</comment>
<comment type="caution">
    <text evidence="10">The sequence shown here is derived from an EMBL/GenBank/DDBJ whole genome shotgun (WGS) entry which is preliminary data.</text>
</comment>
<evidence type="ECO:0000313" key="10">
    <source>
        <dbReference type="EMBL" id="KAK7586164.1"/>
    </source>
</evidence>
<evidence type="ECO:0000256" key="9">
    <source>
        <dbReference type="ARBA" id="ARBA00023157"/>
    </source>
</evidence>
<organism evidence="10 11">
    <name type="scientific">Parthenolecanium corni</name>
    <dbReference type="NCBI Taxonomy" id="536013"/>
    <lineage>
        <taxon>Eukaryota</taxon>
        <taxon>Metazoa</taxon>
        <taxon>Ecdysozoa</taxon>
        <taxon>Arthropoda</taxon>
        <taxon>Hexapoda</taxon>
        <taxon>Insecta</taxon>
        <taxon>Pterygota</taxon>
        <taxon>Neoptera</taxon>
        <taxon>Paraneoptera</taxon>
        <taxon>Hemiptera</taxon>
        <taxon>Sternorrhyncha</taxon>
        <taxon>Coccoidea</taxon>
        <taxon>Coccidae</taxon>
        <taxon>Parthenolecanium</taxon>
    </lineage>
</organism>
<dbReference type="PANTHER" id="PTHR13344:SF0">
    <property type="entry name" value="NADH DEHYDROGENASE [UBIQUINONE] 1 ALPHA SUBCOMPLEX SUBUNIT 8"/>
    <property type="match status" value="1"/>
</dbReference>
<evidence type="ECO:0000256" key="7">
    <source>
        <dbReference type="ARBA" id="ARBA00022982"/>
    </source>
</evidence>
<keyword evidence="4" id="KW-0813">Transport</keyword>
<dbReference type="Proteomes" id="UP001367676">
    <property type="component" value="Unassembled WGS sequence"/>
</dbReference>
<keyword evidence="6" id="KW-0677">Repeat</keyword>
<evidence type="ECO:0000256" key="4">
    <source>
        <dbReference type="ARBA" id="ARBA00022448"/>
    </source>
</evidence>
<evidence type="ECO:0000256" key="3">
    <source>
        <dbReference type="ARBA" id="ARBA00010705"/>
    </source>
</evidence>
<proteinExistence type="inferred from homology"/>
<dbReference type="EMBL" id="JBBCAQ010000027">
    <property type="protein sequence ID" value="KAK7586164.1"/>
    <property type="molecule type" value="Genomic_DNA"/>
</dbReference>
<evidence type="ECO:0000256" key="6">
    <source>
        <dbReference type="ARBA" id="ARBA00022737"/>
    </source>
</evidence>
<dbReference type="AlphaFoldDB" id="A0AAN9TED5"/>
<dbReference type="PANTHER" id="PTHR13344">
    <property type="entry name" value="NADH-UBIQUINONE OXIDOREDUCTASE"/>
    <property type="match status" value="1"/>
</dbReference>
<reference evidence="10 11" key="1">
    <citation type="submission" date="2024-03" db="EMBL/GenBank/DDBJ databases">
        <title>Adaptation during the transition from Ophiocordyceps entomopathogen to insect associate is accompanied by gene loss and intensified selection.</title>
        <authorList>
            <person name="Ward C.M."/>
            <person name="Onetto C.A."/>
            <person name="Borneman A.R."/>
        </authorList>
    </citation>
    <scope>NUCLEOTIDE SEQUENCE [LARGE SCALE GENOMIC DNA]</scope>
    <source>
        <strain evidence="10">AWRI1</strain>
        <tissue evidence="10">Single Adult Female</tissue>
    </source>
</reference>
<keyword evidence="11" id="KW-1185">Reference proteome</keyword>
<protein>
    <recommendedName>
        <fullName evidence="12">NADH dehydrogenase [ubiquinone] 1 alpha subcomplex subunit 8</fullName>
    </recommendedName>
</protein>
<name>A0AAN9TED5_9HEMI</name>
<evidence type="ECO:0008006" key="12">
    <source>
        <dbReference type="Google" id="ProtNLM"/>
    </source>
</evidence>
<comment type="function">
    <text evidence="1">Accessory subunit of the mitochondrial membrane respiratory chain NADH dehydrogenase (Complex I), that is believed not to be involved in catalysis. Complex I functions in the transfer of electrons from NADH to the respiratory chain. The immediate electron acceptor for the enzyme is believed to be ubiquinone.</text>
</comment>
<evidence type="ECO:0000313" key="11">
    <source>
        <dbReference type="Proteomes" id="UP001367676"/>
    </source>
</evidence>
<sequence>MATADMYIPSYEELEHREIPFSGNILRAGSLHLGKYCENKNDEFMLCRSELGPTRCINEGKEVTDCTMEFFGKLKKLCYHELDRFSNCLDKGSSDLRLRPCRKTQEAFDQCVLDNMGIQRPKIGYYTRVRIYDSARPAPVEKPQIFADTPISPDSPDFPPPTMGKYVFRDFDKR</sequence>
<evidence type="ECO:0000256" key="2">
    <source>
        <dbReference type="ARBA" id="ARBA00004173"/>
    </source>
</evidence>
<evidence type="ECO:0000256" key="1">
    <source>
        <dbReference type="ARBA" id="ARBA00003195"/>
    </source>
</evidence>
<keyword evidence="9" id="KW-1015">Disulfide bond</keyword>
<gene>
    <name evidence="10" type="ORF">V9T40_004040</name>
</gene>
<evidence type="ECO:0000256" key="5">
    <source>
        <dbReference type="ARBA" id="ARBA00022660"/>
    </source>
</evidence>
<keyword evidence="8" id="KW-0496">Mitochondrion</keyword>
<dbReference type="GO" id="GO:0005739">
    <property type="term" value="C:mitochondrion"/>
    <property type="evidence" value="ECO:0007669"/>
    <property type="project" value="UniProtKB-SubCell"/>
</dbReference>
<comment type="subcellular location">
    <subcellularLocation>
        <location evidence="2">Mitochondrion</location>
    </subcellularLocation>
</comment>
<dbReference type="InterPro" id="IPR016680">
    <property type="entry name" value="NDUFA8"/>
</dbReference>
<evidence type="ECO:0000256" key="8">
    <source>
        <dbReference type="ARBA" id="ARBA00023128"/>
    </source>
</evidence>
<keyword evidence="7" id="KW-0249">Electron transport</keyword>
<keyword evidence="5" id="KW-0679">Respiratory chain</keyword>
<dbReference type="GO" id="GO:0006120">
    <property type="term" value="P:mitochondrial electron transport, NADH to ubiquinone"/>
    <property type="evidence" value="ECO:0007669"/>
    <property type="project" value="InterPro"/>
</dbReference>